<dbReference type="AlphaFoldDB" id="A0A0P1IVE9"/>
<dbReference type="RefSeq" id="WP_058316369.1">
    <property type="nucleotide sequence ID" value="NZ_CYUE01000023.1"/>
</dbReference>
<dbReference type="Gene3D" id="1.10.10.2830">
    <property type="match status" value="1"/>
</dbReference>
<feature type="domain" description="ParB-like N-terminal" evidence="2">
    <location>
        <begin position="53"/>
        <end position="154"/>
    </location>
</feature>
<dbReference type="InterPro" id="IPR040873">
    <property type="entry name" value="SoPB_HTH"/>
</dbReference>
<proteinExistence type="inferred from homology"/>
<gene>
    <name evidence="3" type="primary">noc_2</name>
    <name evidence="3" type="ORF">TA5114_03279</name>
</gene>
<dbReference type="InterPro" id="IPR003115">
    <property type="entry name" value="ParB_N"/>
</dbReference>
<comment type="similarity">
    <text evidence="1">Belongs to the ParB family.</text>
</comment>
<sequence>MTKKHDAIFDDVLSGIGSEKTTAKKDRGAGRFLKRGNAIGDKLSGDVDEKTLMWVDPKRCRMWDRHNRIYDLLNEENCADLIEGIQQQGRQEFPAIVRRVHGEEGIDYEVICGARRHFAISWLRENNFPQYKYLIEARDLSDEEAFRLADVENRDRSDISDYERACDYAAAIKLYYDGKQKTMAQRLQVSEGWLSRYLYLAKLPQEVVAAFPTPNDLKELHARALKPLLANPKSREAVVERAEWLSSMRAATGLKDGEPWAEATKVVEDLKRAGQLKPSKRKPSVPPTHIYHAPDMEHTITRKDTARNITLEISKDVPAADLRVLLDKFLLDRSEDL</sequence>
<keyword evidence="4" id="KW-1185">Reference proteome</keyword>
<evidence type="ECO:0000259" key="2">
    <source>
        <dbReference type="SMART" id="SM00470"/>
    </source>
</evidence>
<evidence type="ECO:0000256" key="1">
    <source>
        <dbReference type="ARBA" id="ARBA00006295"/>
    </source>
</evidence>
<evidence type="ECO:0000313" key="4">
    <source>
        <dbReference type="Proteomes" id="UP000051184"/>
    </source>
</evidence>
<dbReference type="SMART" id="SM00470">
    <property type="entry name" value="ParB"/>
    <property type="match status" value="1"/>
</dbReference>
<dbReference type="Pfam" id="PF18090">
    <property type="entry name" value="SoPB_HTH"/>
    <property type="match status" value="1"/>
</dbReference>
<accession>A0A0P1IVE9</accession>
<evidence type="ECO:0000313" key="3">
    <source>
        <dbReference type="EMBL" id="CUK27451.1"/>
    </source>
</evidence>
<reference evidence="4" key="1">
    <citation type="submission" date="2015-09" db="EMBL/GenBank/DDBJ databases">
        <authorList>
            <person name="Rodrigo-Torres Lidia"/>
            <person name="Arahal R.David."/>
        </authorList>
    </citation>
    <scope>NUCLEOTIDE SEQUENCE [LARGE SCALE GENOMIC DNA]</scope>
    <source>
        <strain evidence="4">CECT 5114</strain>
    </source>
</reference>
<dbReference type="OrthoDB" id="7190674at2"/>
<dbReference type="EMBL" id="CYUE01000023">
    <property type="protein sequence ID" value="CUK27451.1"/>
    <property type="molecule type" value="Genomic_DNA"/>
</dbReference>
<protein>
    <submittedName>
        <fullName evidence="3">Nucleoid occlusion protein</fullName>
    </submittedName>
</protein>
<dbReference type="GO" id="GO:0003677">
    <property type="term" value="F:DNA binding"/>
    <property type="evidence" value="ECO:0007669"/>
    <property type="project" value="InterPro"/>
</dbReference>
<organism evidence="3 4">
    <name type="scientific">Cognatishimia activa</name>
    <dbReference type="NCBI Taxonomy" id="1715691"/>
    <lineage>
        <taxon>Bacteria</taxon>
        <taxon>Pseudomonadati</taxon>
        <taxon>Pseudomonadota</taxon>
        <taxon>Alphaproteobacteria</taxon>
        <taxon>Rhodobacterales</taxon>
        <taxon>Paracoccaceae</taxon>
        <taxon>Cognatishimia</taxon>
    </lineage>
</organism>
<dbReference type="PANTHER" id="PTHR33375:SF1">
    <property type="entry name" value="CHROMOSOME-PARTITIONING PROTEIN PARB-RELATED"/>
    <property type="match status" value="1"/>
</dbReference>
<dbReference type="CDD" id="cd16405">
    <property type="entry name" value="RepB_like_N"/>
    <property type="match status" value="1"/>
</dbReference>
<dbReference type="InterPro" id="IPR050336">
    <property type="entry name" value="Chromosome_partition/occlusion"/>
</dbReference>
<dbReference type="GO" id="GO:0005694">
    <property type="term" value="C:chromosome"/>
    <property type="evidence" value="ECO:0007669"/>
    <property type="project" value="TreeGrafter"/>
</dbReference>
<name>A0A0P1IVE9_9RHOB</name>
<dbReference type="PANTHER" id="PTHR33375">
    <property type="entry name" value="CHROMOSOME-PARTITIONING PROTEIN PARB-RELATED"/>
    <property type="match status" value="1"/>
</dbReference>
<dbReference type="InterPro" id="IPR004437">
    <property type="entry name" value="ParB/RepB/Spo0J"/>
</dbReference>
<dbReference type="InterPro" id="IPR037972">
    <property type="entry name" value="RepB_N"/>
</dbReference>
<dbReference type="InterPro" id="IPR036086">
    <property type="entry name" value="ParB/Sulfiredoxin_sf"/>
</dbReference>
<dbReference type="SUPFAM" id="SSF110849">
    <property type="entry name" value="ParB/Sulfiredoxin"/>
    <property type="match status" value="1"/>
</dbReference>
<dbReference type="NCBIfam" id="TIGR00180">
    <property type="entry name" value="parB_part"/>
    <property type="match status" value="1"/>
</dbReference>
<dbReference type="GO" id="GO:0007059">
    <property type="term" value="P:chromosome segregation"/>
    <property type="evidence" value="ECO:0007669"/>
    <property type="project" value="TreeGrafter"/>
</dbReference>
<dbReference type="SUPFAM" id="SSF109709">
    <property type="entry name" value="KorB DNA-binding domain-like"/>
    <property type="match status" value="1"/>
</dbReference>
<dbReference type="Proteomes" id="UP000051184">
    <property type="component" value="Unassembled WGS sequence"/>
</dbReference>